<evidence type="ECO:0000313" key="2">
    <source>
        <dbReference type="Proteomes" id="UP000509742"/>
    </source>
</evidence>
<reference evidence="1 2" key="1">
    <citation type="submission" date="2020-04" db="EMBL/GenBank/DDBJ databases">
        <title>Genomic analysis of gastric non-Helicobacter pylori Helicobacters isolated in Japan.</title>
        <authorList>
            <person name="Suzuki M."/>
            <person name="Rimbara E."/>
        </authorList>
    </citation>
    <scope>NUCLEOTIDE SEQUENCE [LARGE SCALE GENOMIC DNA]</scope>
    <source>
        <strain evidence="1 2">NHP19-0020</strain>
    </source>
</reference>
<accession>A0ABM7KY85</accession>
<sequence length="88" mass="9855">MKTFGYLNENKNRKDLKGDLYGFRVLGLERDFDKGINKAQAQAQGLSLRKPSAQKADIFFKRTLAPQKTFTINNAKEALMASVSQTGD</sequence>
<name>A0ABM7KY85_9HELI</name>
<evidence type="ECO:0000313" key="1">
    <source>
        <dbReference type="EMBL" id="BCD45394.1"/>
    </source>
</evidence>
<dbReference type="Proteomes" id="UP000509742">
    <property type="component" value="Chromosome"/>
</dbReference>
<dbReference type="EMBL" id="AP023036">
    <property type="protein sequence ID" value="BCD45394.1"/>
    <property type="molecule type" value="Genomic_DNA"/>
</dbReference>
<organism evidence="1 2">
    <name type="scientific">Helicobacter suis</name>
    <dbReference type="NCBI Taxonomy" id="104628"/>
    <lineage>
        <taxon>Bacteria</taxon>
        <taxon>Pseudomonadati</taxon>
        <taxon>Campylobacterota</taxon>
        <taxon>Epsilonproteobacteria</taxon>
        <taxon>Campylobacterales</taxon>
        <taxon>Helicobacteraceae</taxon>
        <taxon>Helicobacter</taxon>
    </lineage>
</organism>
<proteinExistence type="predicted"/>
<gene>
    <name evidence="1" type="ORF">NHP190020_04330</name>
</gene>
<keyword evidence="2" id="KW-1185">Reference proteome</keyword>
<protein>
    <submittedName>
        <fullName evidence="1">Uncharacterized protein</fullName>
    </submittedName>
</protein>